<evidence type="ECO:0000313" key="1">
    <source>
        <dbReference type="EMBL" id="MFC4676006.1"/>
    </source>
</evidence>
<dbReference type="InterPro" id="IPR036188">
    <property type="entry name" value="FAD/NAD-bd_sf"/>
</dbReference>
<dbReference type="EMBL" id="JBHSGN010000121">
    <property type="protein sequence ID" value="MFC4676006.1"/>
    <property type="molecule type" value="Genomic_DNA"/>
</dbReference>
<dbReference type="RefSeq" id="WP_379999792.1">
    <property type="nucleotide sequence ID" value="NZ_JBHSGN010000121.1"/>
</dbReference>
<keyword evidence="2" id="KW-1185">Reference proteome</keyword>
<comment type="caution">
    <text evidence="1">The sequence shown here is derived from an EMBL/GenBank/DDBJ whole genome shotgun (WGS) entry which is preliminary data.</text>
</comment>
<name>A0ABV9L2G0_9BACT</name>
<protein>
    <submittedName>
        <fullName evidence="1">Uncharacterized protein</fullName>
    </submittedName>
</protein>
<accession>A0ABV9L2G0</accession>
<gene>
    <name evidence="1" type="ORF">ACFO6W_20175</name>
</gene>
<dbReference type="Gene3D" id="3.50.50.60">
    <property type="entry name" value="FAD/NAD(P)-binding domain"/>
    <property type="match status" value="1"/>
</dbReference>
<sequence length="79" mass="9361">MIQSGRTDDFLIEPLDHNNSDMAYIVFDENYSSSMNIIREYLDKIGIYTLGRFGEWQYYNMDICIKKAIDMANSIKKEY</sequence>
<organism evidence="1 2">
    <name type="scientific">Dysgonomonas termitidis</name>
    <dbReference type="NCBI Taxonomy" id="1516126"/>
    <lineage>
        <taxon>Bacteria</taxon>
        <taxon>Pseudomonadati</taxon>
        <taxon>Bacteroidota</taxon>
        <taxon>Bacteroidia</taxon>
        <taxon>Bacteroidales</taxon>
        <taxon>Dysgonomonadaceae</taxon>
        <taxon>Dysgonomonas</taxon>
    </lineage>
</organism>
<proteinExistence type="predicted"/>
<dbReference type="Proteomes" id="UP001596023">
    <property type="component" value="Unassembled WGS sequence"/>
</dbReference>
<reference evidence="2" key="1">
    <citation type="journal article" date="2019" name="Int. J. Syst. Evol. Microbiol.">
        <title>The Global Catalogue of Microorganisms (GCM) 10K type strain sequencing project: providing services to taxonomists for standard genome sequencing and annotation.</title>
        <authorList>
            <consortium name="The Broad Institute Genomics Platform"/>
            <consortium name="The Broad Institute Genome Sequencing Center for Infectious Disease"/>
            <person name="Wu L."/>
            <person name="Ma J."/>
        </authorList>
    </citation>
    <scope>NUCLEOTIDE SEQUENCE [LARGE SCALE GENOMIC DNA]</scope>
    <source>
        <strain evidence="2">CCUG 66188</strain>
    </source>
</reference>
<evidence type="ECO:0000313" key="2">
    <source>
        <dbReference type="Proteomes" id="UP001596023"/>
    </source>
</evidence>